<dbReference type="PANTHER" id="PTHR43300:SF11">
    <property type="entry name" value="ACETYLTRANSFERASE RV3034C-RELATED"/>
    <property type="match status" value="1"/>
</dbReference>
<evidence type="ECO:0000256" key="1">
    <source>
        <dbReference type="ARBA" id="ARBA00007274"/>
    </source>
</evidence>
<keyword evidence="2 5" id="KW-0808">Transferase</keyword>
<dbReference type="InterPro" id="IPR018357">
    <property type="entry name" value="Hexapep_transf_CS"/>
</dbReference>
<accession>A0A918UQ76</accession>
<organism evidence="5 6">
    <name type="scientific">Asticcacaulis endophyticus</name>
    <dbReference type="NCBI Taxonomy" id="1395890"/>
    <lineage>
        <taxon>Bacteria</taxon>
        <taxon>Pseudomonadati</taxon>
        <taxon>Pseudomonadota</taxon>
        <taxon>Alphaproteobacteria</taxon>
        <taxon>Caulobacterales</taxon>
        <taxon>Caulobacteraceae</taxon>
        <taxon>Asticcacaulis</taxon>
    </lineage>
</organism>
<dbReference type="GO" id="GO:0016746">
    <property type="term" value="F:acyltransferase activity"/>
    <property type="evidence" value="ECO:0007669"/>
    <property type="project" value="UniProtKB-KW"/>
</dbReference>
<dbReference type="InterPro" id="IPR011004">
    <property type="entry name" value="Trimer_LpxA-like_sf"/>
</dbReference>
<proteinExistence type="inferred from homology"/>
<dbReference type="AlphaFoldDB" id="A0A918UQ76"/>
<dbReference type="Proteomes" id="UP000662572">
    <property type="component" value="Unassembled WGS sequence"/>
</dbReference>
<comment type="similarity">
    <text evidence="1">Belongs to the transferase hexapeptide repeat family.</text>
</comment>
<evidence type="ECO:0000256" key="4">
    <source>
        <dbReference type="ARBA" id="ARBA00023315"/>
    </source>
</evidence>
<dbReference type="RefSeq" id="WP_189485190.1">
    <property type="nucleotide sequence ID" value="NZ_BMZB01000001.1"/>
</dbReference>
<keyword evidence="6" id="KW-1185">Reference proteome</keyword>
<dbReference type="EMBL" id="BMZB01000001">
    <property type="protein sequence ID" value="GGZ26109.1"/>
    <property type="molecule type" value="Genomic_DNA"/>
</dbReference>
<gene>
    <name evidence="5" type="ORF">GCM10011273_09470</name>
</gene>
<dbReference type="Gene3D" id="2.160.10.10">
    <property type="entry name" value="Hexapeptide repeat proteins"/>
    <property type="match status" value="1"/>
</dbReference>
<dbReference type="CDD" id="cd03349">
    <property type="entry name" value="LbH_XAT"/>
    <property type="match status" value="1"/>
</dbReference>
<evidence type="ECO:0000313" key="6">
    <source>
        <dbReference type="Proteomes" id="UP000662572"/>
    </source>
</evidence>
<dbReference type="Pfam" id="PF00132">
    <property type="entry name" value="Hexapep"/>
    <property type="match status" value="1"/>
</dbReference>
<dbReference type="PROSITE" id="PS00101">
    <property type="entry name" value="HEXAPEP_TRANSFERASES"/>
    <property type="match status" value="1"/>
</dbReference>
<evidence type="ECO:0000256" key="3">
    <source>
        <dbReference type="ARBA" id="ARBA00022737"/>
    </source>
</evidence>
<reference evidence="5" key="1">
    <citation type="journal article" date="2014" name="Int. J. Syst. Evol. Microbiol.">
        <title>Complete genome sequence of Corynebacterium casei LMG S-19264T (=DSM 44701T), isolated from a smear-ripened cheese.</title>
        <authorList>
            <consortium name="US DOE Joint Genome Institute (JGI-PGF)"/>
            <person name="Walter F."/>
            <person name="Albersmeier A."/>
            <person name="Kalinowski J."/>
            <person name="Ruckert C."/>
        </authorList>
    </citation>
    <scope>NUCLEOTIDE SEQUENCE</scope>
    <source>
        <strain evidence="5">KCTC 32296</strain>
    </source>
</reference>
<dbReference type="InterPro" id="IPR001451">
    <property type="entry name" value="Hexapep"/>
</dbReference>
<evidence type="ECO:0000313" key="5">
    <source>
        <dbReference type="EMBL" id="GGZ26109.1"/>
    </source>
</evidence>
<sequence length="274" mass="29747">MSLTPVELKVDAALLERFRAAGVLFSYDRAEIAKGEGWLSQLDTYTVKQPIRIEGPCAFYGGPYSPSRWFAGSGLCDMGAASYSHSPLPEGLTVGRYCSIGKGLRFIDFAHPTEWVSSSIAFFRPDNVPYLSPLYDALEARNGEFTPTAYDPRRGLGYPVIEHDVWIGDNVTLGLGVTIGTGAVIAANATVTKDVPPYAIVGGLPAKVLKYRFAPEVIEALLASEWWQYAYYDFGGLDYTKPREFAQGVMAAIASGSLTPWKPDVVELPGAADD</sequence>
<keyword evidence="4" id="KW-0012">Acyltransferase</keyword>
<dbReference type="SUPFAM" id="SSF51161">
    <property type="entry name" value="Trimeric LpxA-like enzymes"/>
    <property type="match status" value="1"/>
</dbReference>
<reference evidence="5" key="2">
    <citation type="submission" date="2020-09" db="EMBL/GenBank/DDBJ databases">
        <authorList>
            <person name="Sun Q."/>
            <person name="Kim S."/>
        </authorList>
    </citation>
    <scope>NUCLEOTIDE SEQUENCE</scope>
    <source>
        <strain evidence="5">KCTC 32296</strain>
    </source>
</reference>
<keyword evidence="3" id="KW-0677">Repeat</keyword>
<protein>
    <submittedName>
        <fullName evidence="5">Transferase</fullName>
    </submittedName>
</protein>
<dbReference type="InterPro" id="IPR050179">
    <property type="entry name" value="Trans_hexapeptide_repeat"/>
</dbReference>
<name>A0A918UQ76_9CAUL</name>
<comment type="caution">
    <text evidence="5">The sequence shown here is derived from an EMBL/GenBank/DDBJ whole genome shotgun (WGS) entry which is preliminary data.</text>
</comment>
<dbReference type="PANTHER" id="PTHR43300">
    <property type="entry name" value="ACETYLTRANSFERASE"/>
    <property type="match status" value="1"/>
</dbReference>
<evidence type="ECO:0000256" key="2">
    <source>
        <dbReference type="ARBA" id="ARBA00022679"/>
    </source>
</evidence>